<name>A0A9D1NE33_9FIRM</name>
<dbReference type="Proteomes" id="UP000886861">
    <property type="component" value="Unassembled WGS sequence"/>
</dbReference>
<reference evidence="1" key="1">
    <citation type="submission" date="2020-10" db="EMBL/GenBank/DDBJ databases">
        <authorList>
            <person name="Gilroy R."/>
        </authorList>
    </citation>
    <scope>NUCLEOTIDE SEQUENCE</scope>
    <source>
        <strain evidence="1">CHK186-9395</strain>
    </source>
</reference>
<dbReference type="EMBL" id="DVOJ01000008">
    <property type="protein sequence ID" value="HIV01412.1"/>
    <property type="molecule type" value="Genomic_DNA"/>
</dbReference>
<sequence>MTNEIVIMIVNEKLEPKVLDMLNYLEITGVARHKARGMSKHGFIEFLNLGHEDKTIYFSITSSIQAKELRQIVEEKELFKHARSGIMFSLKLGGTKMIKAEKCVVITVVDYGYSSTVMKLARENGATGGTIFDGRGTGANFSTFLGMDISSEKEIILNVVEKTCSKKITSAIKNHFKDENVSGICFTMPITNFVGINNK</sequence>
<reference evidence="1" key="2">
    <citation type="journal article" date="2021" name="PeerJ">
        <title>Extensive microbial diversity within the chicken gut microbiome revealed by metagenomics and culture.</title>
        <authorList>
            <person name="Gilroy R."/>
            <person name="Ravi A."/>
            <person name="Getino M."/>
            <person name="Pursley I."/>
            <person name="Horton D.L."/>
            <person name="Alikhan N.F."/>
            <person name="Baker D."/>
            <person name="Gharbi K."/>
            <person name="Hall N."/>
            <person name="Watson M."/>
            <person name="Adriaenssens E.M."/>
            <person name="Foster-Nyarko E."/>
            <person name="Jarju S."/>
            <person name="Secka A."/>
            <person name="Antonio M."/>
            <person name="Oren A."/>
            <person name="Chaudhuri R.R."/>
            <person name="La Ragione R."/>
            <person name="Hildebrand F."/>
            <person name="Pallen M.J."/>
        </authorList>
    </citation>
    <scope>NUCLEOTIDE SEQUENCE</scope>
    <source>
        <strain evidence="1">CHK186-9395</strain>
    </source>
</reference>
<proteinExistence type="predicted"/>
<gene>
    <name evidence="1" type="ORF">IAA62_02525</name>
</gene>
<dbReference type="SUPFAM" id="SSF54913">
    <property type="entry name" value="GlnB-like"/>
    <property type="match status" value="2"/>
</dbReference>
<protein>
    <recommendedName>
        <fullName evidence="3">Nitrogen regulatory protein P-II</fullName>
    </recommendedName>
</protein>
<evidence type="ECO:0000313" key="1">
    <source>
        <dbReference type="EMBL" id="HIV01412.1"/>
    </source>
</evidence>
<dbReference type="Gene3D" id="3.30.70.120">
    <property type="match status" value="1"/>
</dbReference>
<comment type="caution">
    <text evidence="1">The sequence shown here is derived from an EMBL/GenBank/DDBJ whole genome shotgun (WGS) entry which is preliminary data.</text>
</comment>
<accession>A0A9D1NE33</accession>
<dbReference type="InterPro" id="IPR015867">
    <property type="entry name" value="N-reg_PII/ATP_PRibTrfase_C"/>
</dbReference>
<dbReference type="AlphaFoldDB" id="A0A9D1NE33"/>
<evidence type="ECO:0008006" key="3">
    <source>
        <dbReference type="Google" id="ProtNLM"/>
    </source>
</evidence>
<evidence type="ECO:0000313" key="2">
    <source>
        <dbReference type="Proteomes" id="UP000886861"/>
    </source>
</evidence>
<organism evidence="1 2">
    <name type="scientific">Candidatus Caccopulliclostridium gallistercoris</name>
    <dbReference type="NCBI Taxonomy" id="2840719"/>
    <lineage>
        <taxon>Bacteria</taxon>
        <taxon>Bacillati</taxon>
        <taxon>Bacillota</taxon>
        <taxon>Clostridia</taxon>
        <taxon>Candidatus Caccopulliclostridium</taxon>
    </lineage>
</organism>
<dbReference type="InterPro" id="IPR011322">
    <property type="entry name" value="N-reg_PII-like_a/b"/>
</dbReference>